<accession>V9W297</accession>
<evidence type="ECO:0000313" key="1">
    <source>
        <dbReference type="EMBL" id="AHD03307.1"/>
    </source>
</evidence>
<name>V9W297_9RHOB</name>
<protein>
    <submittedName>
        <fullName evidence="1">Uncharacterized protein</fullName>
    </submittedName>
</protein>
<reference evidence="1 2" key="1">
    <citation type="submission" date="2013-09" db="EMBL/GenBank/DDBJ databases">
        <authorList>
            <consortium name="DOE Joint Genome Institute"/>
            <person name="Klenk H.-P."/>
            <person name="Huntemann M."/>
            <person name="Han J."/>
            <person name="Chen A."/>
            <person name="Kyrpides N."/>
            <person name="Mavromatis K."/>
            <person name="Markowitz V."/>
            <person name="Palaniappan K."/>
            <person name="Ivanova N."/>
            <person name="Schaumberg A."/>
            <person name="Pati A."/>
            <person name="Liolios K."/>
            <person name="Nordberg H.P."/>
            <person name="Cantor M.N."/>
            <person name="Hua S.X."/>
            <person name="Woyke T."/>
        </authorList>
    </citation>
    <scope>NUCLEOTIDE SEQUENCE [LARGE SCALE GENOMIC DNA]</scope>
    <source>
        <strain evidence="1 2">DSM 14336</strain>
    </source>
</reference>
<dbReference type="Proteomes" id="UP000018780">
    <property type="component" value="Chromosome"/>
</dbReference>
<dbReference type="KEGG" id="lmd:METH_20340"/>
<dbReference type="AlphaFoldDB" id="V9W297"/>
<gene>
    <name evidence="1" type="ORF">METH_20340</name>
</gene>
<organism evidence="1 2">
    <name type="scientific">Leisingera methylohalidivorans DSM 14336</name>
    <dbReference type="NCBI Taxonomy" id="999552"/>
    <lineage>
        <taxon>Bacteria</taxon>
        <taxon>Pseudomonadati</taxon>
        <taxon>Pseudomonadota</taxon>
        <taxon>Alphaproteobacteria</taxon>
        <taxon>Rhodobacterales</taxon>
        <taxon>Roseobacteraceae</taxon>
        <taxon>Leisingera</taxon>
    </lineage>
</organism>
<sequence length="35" mass="4120">MLLTLLLEERIQPLEINQRFGDMGQRGEQFFLLLG</sequence>
<proteinExistence type="predicted"/>
<dbReference type="EMBL" id="CP006773">
    <property type="protein sequence ID" value="AHD03307.1"/>
    <property type="molecule type" value="Genomic_DNA"/>
</dbReference>
<evidence type="ECO:0000313" key="2">
    <source>
        <dbReference type="Proteomes" id="UP000018780"/>
    </source>
</evidence>
<dbReference type="HOGENOM" id="CLU_3365652_0_0_5"/>
<keyword evidence="2" id="KW-1185">Reference proteome</keyword>